<organism evidence="3 4">
    <name type="scientific">Euphydryas editha</name>
    <name type="common">Edith's checkerspot</name>
    <dbReference type="NCBI Taxonomy" id="104508"/>
    <lineage>
        <taxon>Eukaryota</taxon>
        <taxon>Metazoa</taxon>
        <taxon>Ecdysozoa</taxon>
        <taxon>Arthropoda</taxon>
        <taxon>Hexapoda</taxon>
        <taxon>Insecta</taxon>
        <taxon>Pterygota</taxon>
        <taxon>Neoptera</taxon>
        <taxon>Endopterygota</taxon>
        <taxon>Lepidoptera</taxon>
        <taxon>Glossata</taxon>
        <taxon>Ditrysia</taxon>
        <taxon>Papilionoidea</taxon>
        <taxon>Nymphalidae</taxon>
        <taxon>Nymphalinae</taxon>
        <taxon>Euphydryas</taxon>
    </lineage>
</organism>
<comment type="similarity">
    <text evidence="1">Belongs to the CDC6/cdc18 family.</text>
</comment>
<dbReference type="GO" id="GO:0016887">
    <property type="term" value="F:ATP hydrolysis activity"/>
    <property type="evidence" value="ECO:0007669"/>
    <property type="project" value="InterPro"/>
</dbReference>
<keyword evidence="4" id="KW-1185">Reference proteome</keyword>
<dbReference type="InterPro" id="IPR027417">
    <property type="entry name" value="P-loop_NTPase"/>
</dbReference>
<dbReference type="Pfam" id="PF13401">
    <property type="entry name" value="AAA_22"/>
    <property type="match status" value="1"/>
</dbReference>
<comment type="caution">
    <text evidence="3">The sequence shown here is derived from an EMBL/GenBank/DDBJ whole genome shotgun (WGS) entry which is preliminary data.</text>
</comment>
<dbReference type="SUPFAM" id="SSF52540">
    <property type="entry name" value="P-loop containing nucleoside triphosphate hydrolases"/>
    <property type="match status" value="1"/>
</dbReference>
<evidence type="ECO:0000259" key="2">
    <source>
        <dbReference type="Pfam" id="PF13401"/>
    </source>
</evidence>
<dbReference type="EMBL" id="CAKOGL010000045">
    <property type="protein sequence ID" value="CAH2108972.1"/>
    <property type="molecule type" value="Genomic_DNA"/>
</dbReference>
<gene>
    <name evidence="3" type="ORF">EEDITHA_LOCUS22861</name>
</gene>
<dbReference type="GO" id="GO:0006270">
    <property type="term" value="P:DNA replication initiation"/>
    <property type="evidence" value="ECO:0007669"/>
    <property type="project" value="TreeGrafter"/>
</dbReference>
<dbReference type="PANTHER" id="PTHR10763">
    <property type="entry name" value="CELL DIVISION CONTROL PROTEIN 6-RELATED"/>
    <property type="match status" value="1"/>
</dbReference>
<sequence length="200" mass="22808">MASLQSTISFKSRKRTYFNECKEKTNNENKDTLNIDKRTTLKRGLKEKDSDVISEEDKSLSKKIRKAKDNLSTFCDESVNTDKGNICAPTKPLEPLVSREKEIEYIQNFLIEHLDKEQSASLYISGQPGTGKTASLSYILQVPKIRDGYKQVYINCTMMKSAASIYSRICKELQLPTSGTSEKVCLNTIENYLIKKHKMM</sequence>
<dbReference type="InterPro" id="IPR050311">
    <property type="entry name" value="ORC1/CDC6"/>
</dbReference>
<protein>
    <recommendedName>
        <fullName evidence="2">ORC1/DEAH AAA+ ATPase domain-containing protein</fullName>
    </recommendedName>
</protein>
<accession>A0AAU9VAD7</accession>
<proteinExistence type="inferred from homology"/>
<evidence type="ECO:0000256" key="1">
    <source>
        <dbReference type="ARBA" id="ARBA00006184"/>
    </source>
</evidence>
<dbReference type="Proteomes" id="UP001153954">
    <property type="component" value="Unassembled WGS sequence"/>
</dbReference>
<evidence type="ECO:0000313" key="3">
    <source>
        <dbReference type="EMBL" id="CAH2108972.1"/>
    </source>
</evidence>
<dbReference type="PANTHER" id="PTHR10763:SF26">
    <property type="entry name" value="CELL DIVISION CONTROL PROTEIN 6 HOMOLOG"/>
    <property type="match status" value="1"/>
</dbReference>
<dbReference type="GO" id="GO:0033314">
    <property type="term" value="P:mitotic DNA replication checkpoint signaling"/>
    <property type="evidence" value="ECO:0007669"/>
    <property type="project" value="TreeGrafter"/>
</dbReference>
<dbReference type="Gene3D" id="3.40.50.300">
    <property type="entry name" value="P-loop containing nucleotide triphosphate hydrolases"/>
    <property type="match status" value="1"/>
</dbReference>
<evidence type="ECO:0000313" key="4">
    <source>
        <dbReference type="Proteomes" id="UP001153954"/>
    </source>
</evidence>
<dbReference type="GO" id="GO:0003688">
    <property type="term" value="F:DNA replication origin binding"/>
    <property type="evidence" value="ECO:0007669"/>
    <property type="project" value="TreeGrafter"/>
</dbReference>
<dbReference type="AlphaFoldDB" id="A0AAU9VAD7"/>
<name>A0AAU9VAD7_EUPED</name>
<feature type="domain" description="ORC1/DEAH AAA+ ATPase" evidence="2">
    <location>
        <begin position="118"/>
        <end position="197"/>
    </location>
</feature>
<dbReference type="GO" id="GO:0005634">
    <property type="term" value="C:nucleus"/>
    <property type="evidence" value="ECO:0007669"/>
    <property type="project" value="TreeGrafter"/>
</dbReference>
<reference evidence="3" key="1">
    <citation type="submission" date="2022-03" db="EMBL/GenBank/DDBJ databases">
        <authorList>
            <person name="Tunstrom K."/>
        </authorList>
    </citation>
    <scope>NUCLEOTIDE SEQUENCE</scope>
</reference>
<dbReference type="InterPro" id="IPR049945">
    <property type="entry name" value="AAA_22"/>
</dbReference>